<dbReference type="AlphaFoldDB" id="A0A5B7DEV3"/>
<feature type="region of interest" description="Disordered" evidence="1">
    <location>
        <begin position="1"/>
        <end position="27"/>
    </location>
</feature>
<gene>
    <name evidence="2" type="ORF">E2C01_012709</name>
</gene>
<sequence length="154" mass="16704">MDTITTKLTNPNEPNTNPKTPNTTQALPGITTNEGHVIQNAHTPHNDLILPIGGTQATPGHLPTQTHSLAPRNSIECEAPRGATGDGGAKRDFPRGQVMLQQETVEASTEKPALAPHHRLHRAVVVPCSEKTSLRMMRLEPNLEADETSNQNYI</sequence>
<name>A0A5B7DEV3_PORTR</name>
<comment type="caution">
    <text evidence="2">The sequence shown here is derived from an EMBL/GenBank/DDBJ whole genome shotgun (WGS) entry which is preliminary data.</text>
</comment>
<evidence type="ECO:0000313" key="3">
    <source>
        <dbReference type="Proteomes" id="UP000324222"/>
    </source>
</evidence>
<reference evidence="2 3" key="1">
    <citation type="submission" date="2019-05" db="EMBL/GenBank/DDBJ databases">
        <title>Another draft genome of Portunus trituberculatus and its Hox gene families provides insights of decapod evolution.</title>
        <authorList>
            <person name="Jeong J.-H."/>
            <person name="Song I."/>
            <person name="Kim S."/>
            <person name="Choi T."/>
            <person name="Kim D."/>
            <person name="Ryu S."/>
            <person name="Kim W."/>
        </authorList>
    </citation>
    <scope>NUCLEOTIDE SEQUENCE [LARGE SCALE GENOMIC DNA]</scope>
    <source>
        <tissue evidence="2">Muscle</tissue>
    </source>
</reference>
<dbReference type="EMBL" id="VSRR010000803">
    <property type="protein sequence ID" value="MPC19784.1"/>
    <property type="molecule type" value="Genomic_DNA"/>
</dbReference>
<proteinExistence type="predicted"/>
<dbReference type="Proteomes" id="UP000324222">
    <property type="component" value="Unassembled WGS sequence"/>
</dbReference>
<protein>
    <submittedName>
        <fullName evidence="2">Uncharacterized protein</fullName>
    </submittedName>
</protein>
<keyword evidence="3" id="KW-1185">Reference proteome</keyword>
<evidence type="ECO:0000256" key="1">
    <source>
        <dbReference type="SAM" id="MobiDB-lite"/>
    </source>
</evidence>
<feature type="compositionally biased region" description="Low complexity" evidence="1">
    <location>
        <begin position="1"/>
        <end position="24"/>
    </location>
</feature>
<accession>A0A5B7DEV3</accession>
<evidence type="ECO:0000313" key="2">
    <source>
        <dbReference type="EMBL" id="MPC19784.1"/>
    </source>
</evidence>
<organism evidence="2 3">
    <name type="scientific">Portunus trituberculatus</name>
    <name type="common">Swimming crab</name>
    <name type="synonym">Neptunus trituberculatus</name>
    <dbReference type="NCBI Taxonomy" id="210409"/>
    <lineage>
        <taxon>Eukaryota</taxon>
        <taxon>Metazoa</taxon>
        <taxon>Ecdysozoa</taxon>
        <taxon>Arthropoda</taxon>
        <taxon>Crustacea</taxon>
        <taxon>Multicrustacea</taxon>
        <taxon>Malacostraca</taxon>
        <taxon>Eumalacostraca</taxon>
        <taxon>Eucarida</taxon>
        <taxon>Decapoda</taxon>
        <taxon>Pleocyemata</taxon>
        <taxon>Brachyura</taxon>
        <taxon>Eubrachyura</taxon>
        <taxon>Portunoidea</taxon>
        <taxon>Portunidae</taxon>
        <taxon>Portuninae</taxon>
        <taxon>Portunus</taxon>
    </lineage>
</organism>